<dbReference type="AlphaFoldDB" id="A0A947DDD5"/>
<accession>A0A947DDD5</accession>
<keyword evidence="3" id="KW-1185">Reference proteome</keyword>
<dbReference type="GO" id="GO:0004519">
    <property type="term" value="F:endonuclease activity"/>
    <property type="evidence" value="ECO:0007669"/>
    <property type="project" value="UniProtKB-KW"/>
</dbReference>
<organism evidence="2 3">
    <name type="scientific">Leptothoe spongobia TAU-MAC 1115</name>
    <dbReference type="NCBI Taxonomy" id="1967444"/>
    <lineage>
        <taxon>Bacteria</taxon>
        <taxon>Bacillati</taxon>
        <taxon>Cyanobacteriota</taxon>
        <taxon>Cyanophyceae</taxon>
        <taxon>Nodosilineales</taxon>
        <taxon>Cymatolegaceae</taxon>
        <taxon>Leptothoe</taxon>
        <taxon>Leptothoe spongobia</taxon>
    </lineage>
</organism>
<reference evidence="2" key="2">
    <citation type="journal article" date="2021" name="Mar. Drugs">
        <title>Genome Reduction and Secondary Metabolism of the Marine Sponge-Associated Cyanobacterium Leptothoe.</title>
        <authorList>
            <person name="Konstantinou D."/>
            <person name="Popin R.V."/>
            <person name="Fewer D.P."/>
            <person name="Sivonen K."/>
            <person name="Gkelis S."/>
        </authorList>
    </citation>
    <scope>NUCLEOTIDE SEQUENCE</scope>
    <source>
        <strain evidence="2">TAU-MAC 1115</strain>
    </source>
</reference>
<sequence length="140" mass="16170">MTDPNLSAISGRHRQIPAILLRRARELRQRQTPAEQSLWECLRASRLYGYKFRRQHNIDRFIADFYCHEAGLVVEVDGTIHDRQQEKDAARDAWMESVGLQVLRVTNQQVQEDLEGVLVVIAERLRTSSPGPFSSQEKGR</sequence>
<dbReference type="Proteomes" id="UP000717364">
    <property type="component" value="Unassembled WGS sequence"/>
</dbReference>
<dbReference type="PANTHER" id="PTHR38590:SF1">
    <property type="entry name" value="BLL0828 PROTEIN"/>
    <property type="match status" value="1"/>
</dbReference>
<protein>
    <submittedName>
        <fullName evidence="2">Endonuclease domain-containing protein</fullName>
    </submittedName>
</protein>
<reference evidence="2" key="1">
    <citation type="submission" date="2020-11" db="EMBL/GenBank/DDBJ databases">
        <authorList>
            <person name="Konstantinou D."/>
            <person name="Gkelis S."/>
            <person name="Popin R."/>
            <person name="Fewer D."/>
            <person name="Sivonen K."/>
        </authorList>
    </citation>
    <scope>NUCLEOTIDE SEQUENCE</scope>
    <source>
        <strain evidence="2">TAU-MAC 1115</strain>
    </source>
</reference>
<dbReference type="InterPro" id="IPR007569">
    <property type="entry name" value="DUF559"/>
</dbReference>
<gene>
    <name evidence="2" type="ORF">IXB50_00225</name>
</gene>
<evidence type="ECO:0000313" key="3">
    <source>
        <dbReference type="Proteomes" id="UP000717364"/>
    </source>
</evidence>
<keyword evidence="2" id="KW-0540">Nuclease</keyword>
<dbReference type="SUPFAM" id="SSF52980">
    <property type="entry name" value="Restriction endonuclease-like"/>
    <property type="match status" value="1"/>
</dbReference>
<dbReference type="PANTHER" id="PTHR38590">
    <property type="entry name" value="BLL0828 PROTEIN"/>
    <property type="match status" value="1"/>
</dbReference>
<dbReference type="InterPro" id="IPR011335">
    <property type="entry name" value="Restrct_endonuc-II-like"/>
</dbReference>
<dbReference type="Pfam" id="PF04480">
    <property type="entry name" value="DUF559"/>
    <property type="match status" value="1"/>
</dbReference>
<dbReference type="CDD" id="cd01038">
    <property type="entry name" value="Endonuclease_DUF559"/>
    <property type="match status" value="1"/>
</dbReference>
<dbReference type="InterPro" id="IPR047216">
    <property type="entry name" value="Endonuclease_DUF559_bact"/>
</dbReference>
<name>A0A947DDD5_9CYAN</name>
<evidence type="ECO:0000259" key="1">
    <source>
        <dbReference type="Pfam" id="PF04480"/>
    </source>
</evidence>
<dbReference type="RefSeq" id="WP_215606923.1">
    <property type="nucleotide sequence ID" value="NZ_JADOES010000001.1"/>
</dbReference>
<dbReference type="Gene3D" id="3.40.960.10">
    <property type="entry name" value="VSR Endonuclease"/>
    <property type="match status" value="1"/>
</dbReference>
<keyword evidence="2" id="KW-0255">Endonuclease</keyword>
<dbReference type="EMBL" id="JADOES010000001">
    <property type="protein sequence ID" value="MBT9313851.1"/>
    <property type="molecule type" value="Genomic_DNA"/>
</dbReference>
<feature type="domain" description="DUF559" evidence="1">
    <location>
        <begin position="22"/>
        <end position="125"/>
    </location>
</feature>
<evidence type="ECO:0000313" key="2">
    <source>
        <dbReference type="EMBL" id="MBT9313851.1"/>
    </source>
</evidence>
<keyword evidence="2" id="KW-0378">Hydrolase</keyword>
<comment type="caution">
    <text evidence="2">The sequence shown here is derived from an EMBL/GenBank/DDBJ whole genome shotgun (WGS) entry which is preliminary data.</text>
</comment>
<proteinExistence type="predicted"/>